<gene>
    <name evidence="5" type="ORF">CFIO01_04889</name>
</gene>
<keyword evidence="6" id="KW-1185">Reference proteome</keyword>
<keyword evidence="2" id="KW-0560">Oxidoreductase</keyword>
<comment type="caution">
    <text evidence="5">The sequence shown here is derived from an EMBL/GenBank/DDBJ whole genome shotgun (WGS) entry which is preliminary data.</text>
</comment>
<reference evidence="5 6" key="1">
    <citation type="submission" date="2014-02" db="EMBL/GenBank/DDBJ databases">
        <title>The genome sequence of Colletotrichum fioriniae PJ7.</title>
        <authorList>
            <person name="Baroncelli R."/>
            <person name="Thon M.R."/>
        </authorList>
    </citation>
    <scope>NUCLEOTIDE SEQUENCE [LARGE SCALE GENOMIC DNA]</scope>
    <source>
        <strain evidence="5 6">PJ7</strain>
    </source>
</reference>
<comment type="pathway">
    <text evidence="1">Mycotoxin biosynthesis.</text>
</comment>
<dbReference type="GO" id="GO:0016491">
    <property type="term" value="F:oxidoreductase activity"/>
    <property type="evidence" value="ECO:0007669"/>
    <property type="project" value="UniProtKB-KW"/>
</dbReference>
<evidence type="ECO:0000256" key="2">
    <source>
        <dbReference type="ARBA" id="ARBA00023002"/>
    </source>
</evidence>
<dbReference type="eggNOG" id="ENOG502RCPA">
    <property type="taxonomic scope" value="Eukaryota"/>
</dbReference>
<dbReference type="GO" id="GO:0043386">
    <property type="term" value="P:mycotoxin biosynthetic process"/>
    <property type="evidence" value="ECO:0007669"/>
    <property type="project" value="InterPro"/>
</dbReference>
<accession>A0A010S0C7</accession>
<dbReference type="EMBL" id="JARH01000213">
    <property type="protein sequence ID" value="EXF84029.1"/>
    <property type="molecule type" value="Genomic_DNA"/>
</dbReference>
<organism evidence="5 6">
    <name type="scientific">Colletotrichum fioriniae PJ7</name>
    <dbReference type="NCBI Taxonomy" id="1445577"/>
    <lineage>
        <taxon>Eukaryota</taxon>
        <taxon>Fungi</taxon>
        <taxon>Dikarya</taxon>
        <taxon>Ascomycota</taxon>
        <taxon>Pezizomycotina</taxon>
        <taxon>Sordariomycetes</taxon>
        <taxon>Hypocreomycetidae</taxon>
        <taxon>Glomerellales</taxon>
        <taxon>Glomerellaceae</taxon>
        <taxon>Colletotrichum</taxon>
        <taxon>Colletotrichum acutatum species complex</taxon>
    </lineage>
</organism>
<evidence type="ECO:0000313" key="5">
    <source>
        <dbReference type="EMBL" id="EXF84029.1"/>
    </source>
</evidence>
<dbReference type="AlphaFoldDB" id="A0A010S0C7"/>
<name>A0A010S0C7_9PEZI</name>
<protein>
    <submittedName>
        <fullName evidence="5">Uncharacterized protein</fullName>
    </submittedName>
</protein>
<comment type="similarity">
    <text evidence="3">Belongs to the ustYa family.</text>
</comment>
<feature type="compositionally biased region" description="Polar residues" evidence="4">
    <location>
        <begin position="28"/>
        <end position="51"/>
    </location>
</feature>
<dbReference type="HOGENOM" id="CLU_495209_0_0_1"/>
<dbReference type="PANTHER" id="PTHR33365">
    <property type="entry name" value="YALI0B05434P"/>
    <property type="match status" value="1"/>
</dbReference>
<evidence type="ECO:0000256" key="4">
    <source>
        <dbReference type="SAM" id="MobiDB-lite"/>
    </source>
</evidence>
<dbReference type="InterPro" id="IPR021765">
    <property type="entry name" value="UstYa-like"/>
</dbReference>
<dbReference type="OrthoDB" id="4526039at2759"/>
<evidence type="ECO:0000256" key="3">
    <source>
        <dbReference type="ARBA" id="ARBA00035112"/>
    </source>
</evidence>
<dbReference type="PANTHER" id="PTHR33365:SF11">
    <property type="entry name" value="TAT PATHWAY SIGNAL SEQUENCE"/>
    <property type="match status" value="1"/>
</dbReference>
<proteinExistence type="inferred from homology"/>
<evidence type="ECO:0000313" key="6">
    <source>
        <dbReference type="Proteomes" id="UP000020467"/>
    </source>
</evidence>
<dbReference type="KEGG" id="cfj:CFIO01_04889"/>
<feature type="region of interest" description="Disordered" evidence="4">
    <location>
        <begin position="28"/>
        <end position="53"/>
    </location>
</feature>
<evidence type="ECO:0000256" key="1">
    <source>
        <dbReference type="ARBA" id="ARBA00004685"/>
    </source>
</evidence>
<sequence length="550" mass="61256">MKLVISILATSSSYLAIADSARIHNIQARQSNSTSTNIRDAVTNPNATGTWPINGIDVTEPMLDPPTDDYGPGNGWSINIAVATNISADDISTSVSNPAVITLEGPENAFQGLNSSTNYTENYDICSFAWFENVWTVKELEKFQDDVNGSCNGVISEDCIKETKEALVGQPCSTFRSFEKPKSCPQALTSPSSFRRNVTFDLPNGTSTNDSSSSHLFGIWGPYSNRSEAGLRDAYDTALTNVYPVLLAYNYLDGETRSNYSVFRCIRANNIVEGSREPVSHAEFMRRAEDTAPHLQSSVLLIGRCCVVHPSLKAGHFYTVKPVIEYGSRRDGEDSIECKETWPKQPLPRGKLHLVYIVLLVFVASISNCLPPILMTRPVYFGAEPLRSEIRLKTSKRVFQQDYAYAMPPSPEVDAAWTSLLPQNGGFFTHPTLAPTESCVAVFHQIHCLDMLRKALYEARNDTMEHRGHEKKNTDSSHDKIYASEAEELNASHDMDHLGHCFDLLRQVIMCRPDLTIEVANVVVDGVTGFDTEHQCIDWSELMDWMKKNE</sequence>
<dbReference type="Pfam" id="PF11807">
    <property type="entry name" value="UstYa"/>
    <property type="match status" value="1"/>
</dbReference>
<dbReference type="Proteomes" id="UP000020467">
    <property type="component" value="Unassembled WGS sequence"/>
</dbReference>